<dbReference type="SUPFAM" id="SSF53300">
    <property type="entry name" value="vWA-like"/>
    <property type="match status" value="1"/>
</dbReference>
<reference evidence="21" key="1">
    <citation type="submission" date="2016-10" db="EMBL/GenBank/DDBJ databases">
        <authorList>
            <person name="Jeantristanb JTB J.-T."/>
            <person name="Ricardo R."/>
        </authorList>
    </citation>
    <scope>NUCLEOTIDE SEQUENCE [LARGE SCALE GENOMIC DNA]</scope>
</reference>
<keyword evidence="14" id="KW-0233">DNA recombination</keyword>
<dbReference type="InterPro" id="IPR027388">
    <property type="entry name" value="Ku70_bridge/pillars_dom_sf"/>
</dbReference>
<evidence type="ECO:0000256" key="13">
    <source>
        <dbReference type="ARBA" id="ARBA00023125"/>
    </source>
</evidence>
<dbReference type="InterPro" id="IPR006164">
    <property type="entry name" value="DNA_bd_Ku70/Ku80"/>
</dbReference>
<feature type="domain" description="SAP" evidence="19">
    <location>
        <begin position="644"/>
        <end position="678"/>
    </location>
</feature>
<dbReference type="GO" id="GO:0006303">
    <property type="term" value="P:double-strand break repair via nonhomologous end joining"/>
    <property type="evidence" value="ECO:0007669"/>
    <property type="project" value="InterPro"/>
</dbReference>
<dbReference type="AlphaFoldDB" id="A0A2X0L2J1"/>
<protein>
    <recommendedName>
        <fullName evidence="5">ATP-dependent DNA helicase II subunit 1</fullName>
        <ecNumber evidence="4">3.6.4.12</ecNumber>
    </recommendedName>
    <alternativeName>
        <fullName evidence="17">ATP-dependent DNA helicase II subunit Ku70</fullName>
    </alternativeName>
</protein>
<dbReference type="EMBL" id="FMWP01000107">
    <property type="protein sequence ID" value="SDA00351.1"/>
    <property type="molecule type" value="Genomic_DNA"/>
</dbReference>
<evidence type="ECO:0000256" key="4">
    <source>
        <dbReference type="ARBA" id="ARBA00012551"/>
    </source>
</evidence>
<dbReference type="Gene3D" id="1.10.1600.10">
    <property type="match status" value="1"/>
</dbReference>
<keyword evidence="13" id="KW-0238">DNA-binding</keyword>
<dbReference type="OrthoDB" id="761538at2759"/>
<evidence type="ECO:0000256" key="15">
    <source>
        <dbReference type="ARBA" id="ARBA00023204"/>
    </source>
</evidence>
<dbReference type="PROSITE" id="PS50800">
    <property type="entry name" value="SAP"/>
    <property type="match status" value="1"/>
</dbReference>
<evidence type="ECO:0000256" key="6">
    <source>
        <dbReference type="ARBA" id="ARBA00022454"/>
    </source>
</evidence>
<dbReference type="Pfam" id="PF03730">
    <property type="entry name" value="Ku_C"/>
    <property type="match status" value="1"/>
</dbReference>
<dbReference type="CDD" id="cd00788">
    <property type="entry name" value="KU70"/>
    <property type="match status" value="1"/>
</dbReference>
<dbReference type="STRING" id="289078.A0A2X0L2J1"/>
<dbReference type="GO" id="GO:0003678">
    <property type="term" value="F:DNA helicase activity"/>
    <property type="evidence" value="ECO:0007669"/>
    <property type="project" value="UniProtKB-EC"/>
</dbReference>
<feature type="region of interest" description="Disordered" evidence="18">
    <location>
        <begin position="46"/>
        <end position="69"/>
    </location>
</feature>
<evidence type="ECO:0000256" key="12">
    <source>
        <dbReference type="ARBA" id="ARBA00022895"/>
    </source>
</evidence>
<evidence type="ECO:0000256" key="10">
    <source>
        <dbReference type="ARBA" id="ARBA00022806"/>
    </source>
</evidence>
<evidence type="ECO:0000256" key="1">
    <source>
        <dbReference type="ARBA" id="ARBA00004123"/>
    </source>
</evidence>
<keyword evidence="9" id="KW-0378">Hydrolase</keyword>
<evidence type="ECO:0000256" key="11">
    <source>
        <dbReference type="ARBA" id="ARBA00022840"/>
    </source>
</evidence>
<dbReference type="InterPro" id="IPR003034">
    <property type="entry name" value="SAP_dom"/>
</dbReference>
<dbReference type="InterPro" id="IPR016194">
    <property type="entry name" value="SPOC-like_C_dom_sf"/>
</dbReference>
<dbReference type="InterPro" id="IPR005160">
    <property type="entry name" value="Ku_C"/>
</dbReference>
<keyword evidence="11" id="KW-0067">ATP-binding</keyword>
<evidence type="ECO:0000256" key="3">
    <source>
        <dbReference type="ARBA" id="ARBA00005240"/>
    </source>
</evidence>
<dbReference type="Proteomes" id="UP000249723">
    <property type="component" value="Unassembled WGS sequence"/>
</dbReference>
<dbReference type="PIRSF" id="PIRSF003033">
    <property type="entry name" value="Ku70"/>
    <property type="match status" value="1"/>
</dbReference>
<keyword evidence="16" id="KW-0539">Nucleus</keyword>
<dbReference type="EC" id="3.6.4.12" evidence="4"/>
<sequence length="712" mass="79452">MASHVTRPTDDGHASEEEDEDVQEEIYHSSDATLFLIEATSSMLEPLVPASTDQPPPSTQTREKLGWKDKPDATTKLQACLRSAYAMMRRKAQSAPRDRIGIMIFNTAKTEGVKGGNGAKKHCQIVQDLALVTAESLVKFKDLLADIEDDPGLLSQMFEVNTGVNALTEAIQGCTDLFRRNASSPRINKKIILITDNDEPYPPRSKLRNAANERRNDLADMDHKIEPFFFSPPDHEFDLENFYGKFITMAKEDDNNNEDDDEEVADVNEIPIPWPLVHHDIVQTLSEMIDNLRTKEAMKRVQFQIPFTLAEGTTIGIKGYALVGVERLRLPTKIDLNTSHADAVVHKIFYKDAVGSDTSDDLNVKTDIRKYFEIGKADPDKGSRSAQIFFTEAEIRKVKTLGLSPSMSLLGFVSRSEFLKYEETIKHGYFIRPDEDAYSGSTRTFVALMESMIKKGVIAYASLLIRISGRPQIVILDAQEEVLNQKTGVVERPAGINIYQLPFADDLRKHRLDSTPSIKKPYVEGHDEPEQPEIALATAIVKKLTRVYDPNSYPNPAINFFQETLAATALDDELPDPIDKTIPAYGTIRDRAGEKITQLKSLIAEDELDPALVRTSNKKRAHTPEATGSAEEIQEFADKMTRLQNKMLVADLKDGLKLMGESTSGTKPVLWDRAIAALTEKGLWAKGDGASEAAPKTKRKKTTTIEDNDEDE</sequence>
<evidence type="ECO:0000256" key="5">
    <source>
        <dbReference type="ARBA" id="ARBA00021796"/>
    </source>
</evidence>
<evidence type="ECO:0000256" key="9">
    <source>
        <dbReference type="ARBA" id="ARBA00022801"/>
    </source>
</evidence>
<dbReference type="GO" id="GO:0005524">
    <property type="term" value="F:ATP binding"/>
    <property type="evidence" value="ECO:0007669"/>
    <property type="project" value="UniProtKB-KW"/>
</dbReference>
<keyword evidence="7" id="KW-0547">Nucleotide-binding</keyword>
<dbReference type="Pfam" id="PF03731">
    <property type="entry name" value="Ku_N"/>
    <property type="match status" value="1"/>
</dbReference>
<dbReference type="Gene3D" id="4.10.970.10">
    <property type="entry name" value="Ku70, bridge and pillars"/>
    <property type="match status" value="1"/>
</dbReference>
<keyword evidence="12" id="KW-0779">Telomere</keyword>
<dbReference type="InterPro" id="IPR047087">
    <property type="entry name" value="KU70_core_dom"/>
</dbReference>
<evidence type="ECO:0000256" key="18">
    <source>
        <dbReference type="SAM" id="MobiDB-lite"/>
    </source>
</evidence>
<keyword evidence="15" id="KW-0234">DNA repair</keyword>
<dbReference type="PANTHER" id="PTHR12604:SF2">
    <property type="entry name" value="X-RAY REPAIR CROSS-COMPLEMENTING PROTEIN 6"/>
    <property type="match status" value="1"/>
</dbReference>
<evidence type="ECO:0000256" key="2">
    <source>
        <dbReference type="ARBA" id="ARBA00004574"/>
    </source>
</evidence>
<dbReference type="InterPro" id="IPR036465">
    <property type="entry name" value="vWFA_dom_sf"/>
</dbReference>
<comment type="subcellular location">
    <subcellularLocation>
        <location evidence="2">Chromosome</location>
        <location evidence="2">Telomere</location>
    </subcellularLocation>
    <subcellularLocation>
        <location evidence="1">Nucleus</location>
    </subcellularLocation>
</comment>
<dbReference type="GO" id="GO:0016787">
    <property type="term" value="F:hydrolase activity"/>
    <property type="evidence" value="ECO:0007669"/>
    <property type="project" value="UniProtKB-KW"/>
</dbReference>
<keyword evidence="21" id="KW-1185">Reference proteome</keyword>
<evidence type="ECO:0000256" key="17">
    <source>
        <dbReference type="ARBA" id="ARBA00031811"/>
    </source>
</evidence>
<dbReference type="GO" id="GO:0000781">
    <property type="term" value="C:chromosome, telomeric region"/>
    <property type="evidence" value="ECO:0007669"/>
    <property type="project" value="UniProtKB-SubCell"/>
</dbReference>
<dbReference type="GO" id="GO:0006310">
    <property type="term" value="P:DNA recombination"/>
    <property type="evidence" value="ECO:0007669"/>
    <property type="project" value="UniProtKB-KW"/>
</dbReference>
<accession>A0A2X0L2J1</accession>
<evidence type="ECO:0000259" key="19">
    <source>
        <dbReference type="PROSITE" id="PS50800"/>
    </source>
</evidence>
<proteinExistence type="inferred from homology"/>
<keyword evidence="8" id="KW-0227">DNA damage</keyword>
<dbReference type="GO" id="GO:0000723">
    <property type="term" value="P:telomere maintenance"/>
    <property type="evidence" value="ECO:0007669"/>
    <property type="project" value="InterPro"/>
</dbReference>
<evidence type="ECO:0000313" key="20">
    <source>
        <dbReference type="EMBL" id="SDA00351.1"/>
    </source>
</evidence>
<dbReference type="Pfam" id="PF02735">
    <property type="entry name" value="Ku"/>
    <property type="match status" value="1"/>
</dbReference>
<evidence type="ECO:0000256" key="14">
    <source>
        <dbReference type="ARBA" id="ARBA00023172"/>
    </source>
</evidence>
<evidence type="ECO:0000313" key="21">
    <source>
        <dbReference type="Proteomes" id="UP000249723"/>
    </source>
</evidence>
<evidence type="ECO:0000256" key="16">
    <source>
        <dbReference type="ARBA" id="ARBA00023242"/>
    </source>
</evidence>
<dbReference type="GO" id="GO:0003684">
    <property type="term" value="F:damaged DNA binding"/>
    <property type="evidence" value="ECO:0007669"/>
    <property type="project" value="InterPro"/>
</dbReference>
<keyword evidence="10" id="KW-0347">Helicase</keyword>
<dbReference type="Gene3D" id="2.40.290.10">
    <property type="match status" value="1"/>
</dbReference>
<dbReference type="InterPro" id="IPR006165">
    <property type="entry name" value="Ku70"/>
</dbReference>
<dbReference type="InterPro" id="IPR005161">
    <property type="entry name" value="Ku_N"/>
</dbReference>
<feature type="region of interest" description="Disordered" evidence="18">
    <location>
        <begin position="1"/>
        <end position="27"/>
    </location>
</feature>
<keyword evidence="6" id="KW-0158">Chromosome</keyword>
<feature type="region of interest" description="Disordered" evidence="18">
    <location>
        <begin position="685"/>
        <end position="712"/>
    </location>
</feature>
<evidence type="ECO:0000256" key="8">
    <source>
        <dbReference type="ARBA" id="ARBA00022763"/>
    </source>
</evidence>
<dbReference type="GO" id="GO:0043564">
    <property type="term" value="C:Ku70:Ku80 complex"/>
    <property type="evidence" value="ECO:0007669"/>
    <property type="project" value="InterPro"/>
</dbReference>
<dbReference type="SUPFAM" id="SSF100939">
    <property type="entry name" value="SPOC domain-like"/>
    <property type="match status" value="1"/>
</dbReference>
<evidence type="ECO:0000256" key="7">
    <source>
        <dbReference type="ARBA" id="ARBA00022741"/>
    </source>
</evidence>
<dbReference type="SMART" id="SM00559">
    <property type="entry name" value="Ku78"/>
    <property type="match status" value="1"/>
</dbReference>
<dbReference type="PANTHER" id="PTHR12604">
    <property type="entry name" value="KU AUTOANTIGEN DNA HELICASE"/>
    <property type="match status" value="1"/>
</dbReference>
<organism evidence="20 21">
    <name type="scientific">Microbotryum saponariae</name>
    <dbReference type="NCBI Taxonomy" id="289078"/>
    <lineage>
        <taxon>Eukaryota</taxon>
        <taxon>Fungi</taxon>
        <taxon>Dikarya</taxon>
        <taxon>Basidiomycota</taxon>
        <taxon>Pucciniomycotina</taxon>
        <taxon>Microbotryomycetes</taxon>
        <taxon>Microbotryales</taxon>
        <taxon>Microbotryaceae</taxon>
        <taxon>Microbotryum</taxon>
    </lineage>
</organism>
<comment type="similarity">
    <text evidence="3">Belongs to the ku70 family.</text>
</comment>
<gene>
    <name evidence="20" type="ORF">BZ3500_MVSOF-1268-A1-R1_CHR9G10592</name>
</gene>
<name>A0A2X0L2J1_9BASI</name>
<dbReference type="Gene3D" id="3.40.50.410">
    <property type="entry name" value="von Willebrand factor, type A domain"/>
    <property type="match status" value="1"/>
</dbReference>
<dbReference type="GO" id="GO:0003690">
    <property type="term" value="F:double-stranded DNA binding"/>
    <property type="evidence" value="ECO:0007669"/>
    <property type="project" value="TreeGrafter"/>
</dbReference>
<dbReference type="GO" id="GO:0042162">
    <property type="term" value="F:telomeric DNA binding"/>
    <property type="evidence" value="ECO:0007669"/>
    <property type="project" value="InterPro"/>
</dbReference>